<evidence type="ECO:0000256" key="1">
    <source>
        <dbReference type="SAM" id="Phobius"/>
    </source>
</evidence>
<dbReference type="AlphaFoldDB" id="A0A811YYE6"/>
<keyword evidence="1" id="KW-0812">Transmembrane</keyword>
<keyword evidence="1" id="KW-1133">Transmembrane helix</keyword>
<evidence type="ECO:0000313" key="3">
    <source>
        <dbReference type="Proteomes" id="UP000645828"/>
    </source>
</evidence>
<name>A0A811YYE6_NYCPR</name>
<accession>A0A811YYE6</accession>
<gene>
    <name evidence="2" type="ORF">NYPRO_LOCUS13984</name>
</gene>
<proteinExistence type="predicted"/>
<reference evidence="2" key="1">
    <citation type="submission" date="2020-12" db="EMBL/GenBank/DDBJ databases">
        <authorList>
            <consortium name="Molecular Ecology Group"/>
        </authorList>
    </citation>
    <scope>NUCLEOTIDE SEQUENCE</scope>
    <source>
        <strain evidence="2">TBG_1078</strain>
    </source>
</reference>
<dbReference type="EMBL" id="CAJHUB010000751">
    <property type="protein sequence ID" value="CAD7681192.1"/>
    <property type="molecule type" value="Genomic_DNA"/>
</dbReference>
<comment type="caution">
    <text evidence="2">The sequence shown here is derived from an EMBL/GenBank/DDBJ whole genome shotgun (WGS) entry which is preliminary data.</text>
</comment>
<organism evidence="2 3">
    <name type="scientific">Nyctereutes procyonoides</name>
    <name type="common">Raccoon dog</name>
    <name type="synonym">Canis procyonoides</name>
    <dbReference type="NCBI Taxonomy" id="34880"/>
    <lineage>
        <taxon>Eukaryota</taxon>
        <taxon>Metazoa</taxon>
        <taxon>Chordata</taxon>
        <taxon>Craniata</taxon>
        <taxon>Vertebrata</taxon>
        <taxon>Euteleostomi</taxon>
        <taxon>Mammalia</taxon>
        <taxon>Eutheria</taxon>
        <taxon>Laurasiatheria</taxon>
        <taxon>Carnivora</taxon>
        <taxon>Caniformia</taxon>
        <taxon>Canidae</taxon>
        <taxon>Nyctereutes</taxon>
    </lineage>
</organism>
<dbReference type="Proteomes" id="UP000645828">
    <property type="component" value="Unassembled WGS sequence"/>
</dbReference>
<feature type="transmembrane region" description="Helical" evidence="1">
    <location>
        <begin position="12"/>
        <end position="30"/>
    </location>
</feature>
<keyword evidence="3" id="KW-1185">Reference proteome</keyword>
<keyword evidence="1" id="KW-0472">Membrane</keyword>
<sequence>MAKSYVSCHLQIVKILLLPWELGCLLFLFVV</sequence>
<evidence type="ECO:0000313" key="2">
    <source>
        <dbReference type="EMBL" id="CAD7681192.1"/>
    </source>
</evidence>
<protein>
    <submittedName>
        <fullName evidence="2">(raccoon dog) hypothetical protein</fullName>
    </submittedName>
</protein>